<protein>
    <submittedName>
        <fullName evidence="2">Uncharacterized protein</fullName>
    </submittedName>
</protein>
<evidence type="ECO:0000256" key="1">
    <source>
        <dbReference type="SAM" id="Phobius"/>
    </source>
</evidence>
<dbReference type="Proteomes" id="UP000266673">
    <property type="component" value="Unassembled WGS sequence"/>
</dbReference>
<organism evidence="2 3">
    <name type="scientific">Gigaspora rosea</name>
    <dbReference type="NCBI Taxonomy" id="44941"/>
    <lineage>
        <taxon>Eukaryota</taxon>
        <taxon>Fungi</taxon>
        <taxon>Fungi incertae sedis</taxon>
        <taxon>Mucoromycota</taxon>
        <taxon>Glomeromycotina</taxon>
        <taxon>Glomeromycetes</taxon>
        <taxon>Diversisporales</taxon>
        <taxon>Gigasporaceae</taxon>
        <taxon>Gigaspora</taxon>
    </lineage>
</organism>
<keyword evidence="1" id="KW-1133">Transmembrane helix</keyword>
<accession>A0A397U701</accession>
<feature type="transmembrane region" description="Helical" evidence="1">
    <location>
        <begin position="6"/>
        <end position="29"/>
    </location>
</feature>
<name>A0A397U701_9GLOM</name>
<keyword evidence="3" id="KW-1185">Reference proteome</keyword>
<evidence type="ECO:0000313" key="2">
    <source>
        <dbReference type="EMBL" id="RIB04867.1"/>
    </source>
</evidence>
<sequence>MAVSNFVIGVAVPGVVILGVVVLSIVVLVSSLLQEQSLLELIAVCAGNSPLAGVAVLVLSLLEYEVFYFGVVFFHVCH</sequence>
<gene>
    <name evidence="2" type="ORF">C2G38_646077</name>
</gene>
<dbReference type="AlphaFoldDB" id="A0A397U701"/>
<reference evidence="2 3" key="1">
    <citation type="submission" date="2018-06" db="EMBL/GenBank/DDBJ databases">
        <title>Comparative genomics reveals the genomic features of Rhizophagus irregularis, R. cerebriforme, R. diaphanum and Gigaspora rosea, and their symbiotic lifestyle signature.</title>
        <authorList>
            <person name="Morin E."/>
            <person name="San Clemente H."/>
            <person name="Chen E.C.H."/>
            <person name="De La Providencia I."/>
            <person name="Hainaut M."/>
            <person name="Kuo A."/>
            <person name="Kohler A."/>
            <person name="Murat C."/>
            <person name="Tang N."/>
            <person name="Roy S."/>
            <person name="Loubradou J."/>
            <person name="Henrissat B."/>
            <person name="Grigoriev I.V."/>
            <person name="Corradi N."/>
            <person name="Roux C."/>
            <person name="Martin F.M."/>
        </authorList>
    </citation>
    <scope>NUCLEOTIDE SEQUENCE [LARGE SCALE GENOMIC DNA]</scope>
    <source>
        <strain evidence="2 3">DAOM 194757</strain>
    </source>
</reference>
<comment type="caution">
    <text evidence="2">The sequence shown here is derived from an EMBL/GenBank/DDBJ whole genome shotgun (WGS) entry which is preliminary data.</text>
</comment>
<keyword evidence="1" id="KW-0472">Membrane</keyword>
<dbReference type="EMBL" id="QKWP01002094">
    <property type="protein sequence ID" value="RIB04867.1"/>
    <property type="molecule type" value="Genomic_DNA"/>
</dbReference>
<evidence type="ECO:0000313" key="3">
    <source>
        <dbReference type="Proteomes" id="UP000266673"/>
    </source>
</evidence>
<proteinExistence type="predicted"/>
<keyword evidence="1" id="KW-0812">Transmembrane</keyword>